<dbReference type="RefSeq" id="WP_188959262.1">
    <property type="nucleotide sequence ID" value="NZ_BMQW01000018.1"/>
</dbReference>
<evidence type="ECO:0000313" key="1">
    <source>
        <dbReference type="EMBL" id="GGQ01525.1"/>
    </source>
</evidence>
<organism evidence="1 2">
    <name type="scientific">Shewanella ulleungensis</name>
    <dbReference type="NCBI Taxonomy" id="2282699"/>
    <lineage>
        <taxon>Bacteria</taxon>
        <taxon>Pseudomonadati</taxon>
        <taxon>Pseudomonadota</taxon>
        <taxon>Gammaproteobacteria</taxon>
        <taxon>Alteromonadales</taxon>
        <taxon>Shewanellaceae</taxon>
        <taxon>Shewanella</taxon>
    </lineage>
</organism>
<sequence>MAEITMHNRKLVLGSVELQKCRRIRYNLEVINEVRDDVEQLVIDSEFTGSAPFEWVGIIFKHGAKNQAEPEYQKINKRYGDLPITLELNAENLANSDRHALKNIYLIETLKILIHIGTKYELPINIFKQRMQQYD</sequence>
<evidence type="ECO:0000313" key="2">
    <source>
        <dbReference type="Proteomes" id="UP000654004"/>
    </source>
</evidence>
<comment type="caution">
    <text evidence="1">The sequence shown here is derived from an EMBL/GenBank/DDBJ whole genome shotgun (WGS) entry which is preliminary data.</text>
</comment>
<dbReference type="EMBL" id="BMQW01000018">
    <property type="protein sequence ID" value="GGQ01525.1"/>
    <property type="molecule type" value="Genomic_DNA"/>
</dbReference>
<gene>
    <name evidence="1" type="ORF">GCM10009410_38870</name>
</gene>
<accession>A0ABQ2QWL3</accession>
<proteinExistence type="predicted"/>
<dbReference type="InterPro" id="IPR029081">
    <property type="entry name" value="Imm39"/>
</dbReference>
<reference evidence="2" key="1">
    <citation type="journal article" date="2019" name="Int. J. Syst. Evol. Microbiol.">
        <title>The Global Catalogue of Microorganisms (GCM) 10K type strain sequencing project: providing services to taxonomists for standard genome sequencing and annotation.</title>
        <authorList>
            <consortium name="The Broad Institute Genomics Platform"/>
            <consortium name="The Broad Institute Genome Sequencing Center for Infectious Disease"/>
            <person name="Wu L."/>
            <person name="Ma J."/>
        </authorList>
    </citation>
    <scope>NUCLEOTIDE SEQUENCE [LARGE SCALE GENOMIC DNA]</scope>
    <source>
        <strain evidence="2">JCM 32305</strain>
    </source>
</reference>
<dbReference type="Pfam" id="PF15568">
    <property type="entry name" value="Imm39"/>
    <property type="match status" value="1"/>
</dbReference>
<keyword evidence="2" id="KW-1185">Reference proteome</keyword>
<dbReference type="Proteomes" id="UP000654004">
    <property type="component" value="Unassembled WGS sequence"/>
</dbReference>
<protein>
    <submittedName>
        <fullName evidence="1">Uncharacterized protein</fullName>
    </submittedName>
</protein>
<name>A0ABQ2QWL3_9GAMM</name>